<dbReference type="HOGENOM" id="CLU_1204947_0_0_1"/>
<reference evidence="1 2" key="1">
    <citation type="submission" date="2014-04" db="EMBL/GenBank/DDBJ databases">
        <authorList>
            <consortium name="DOE Joint Genome Institute"/>
            <person name="Kuo A."/>
            <person name="Kohler A."/>
            <person name="Nagy L.G."/>
            <person name="Floudas D."/>
            <person name="Copeland A."/>
            <person name="Barry K.W."/>
            <person name="Cichocki N."/>
            <person name="Veneault-Fourrey C."/>
            <person name="LaButti K."/>
            <person name="Lindquist E.A."/>
            <person name="Lipzen A."/>
            <person name="Lundell T."/>
            <person name="Morin E."/>
            <person name="Murat C."/>
            <person name="Sun H."/>
            <person name="Tunlid A."/>
            <person name="Henrissat B."/>
            <person name="Grigoriev I.V."/>
            <person name="Hibbett D.S."/>
            <person name="Martin F."/>
            <person name="Nordberg H.P."/>
            <person name="Cantor M.N."/>
            <person name="Hua S.X."/>
        </authorList>
    </citation>
    <scope>NUCLEOTIDE SEQUENCE [LARGE SCALE GENOMIC DNA]</scope>
    <source>
        <strain evidence="1 2">LaAM-08-1</strain>
    </source>
</reference>
<gene>
    <name evidence="1" type="ORF">K443DRAFT_624618</name>
</gene>
<evidence type="ECO:0000313" key="1">
    <source>
        <dbReference type="EMBL" id="KIJ99206.1"/>
    </source>
</evidence>
<evidence type="ECO:0000313" key="2">
    <source>
        <dbReference type="Proteomes" id="UP000054477"/>
    </source>
</evidence>
<name>A0A0C9XNS0_9AGAR</name>
<keyword evidence="2" id="KW-1185">Reference proteome</keyword>
<dbReference type="AlphaFoldDB" id="A0A0C9XNS0"/>
<protein>
    <submittedName>
        <fullName evidence="1">Uncharacterized protein</fullName>
    </submittedName>
</protein>
<reference evidence="2" key="2">
    <citation type="submission" date="2015-01" db="EMBL/GenBank/DDBJ databases">
        <title>Evolutionary Origins and Diversification of the Mycorrhizal Mutualists.</title>
        <authorList>
            <consortium name="DOE Joint Genome Institute"/>
            <consortium name="Mycorrhizal Genomics Consortium"/>
            <person name="Kohler A."/>
            <person name="Kuo A."/>
            <person name="Nagy L.G."/>
            <person name="Floudas D."/>
            <person name="Copeland A."/>
            <person name="Barry K.W."/>
            <person name="Cichocki N."/>
            <person name="Veneault-Fourrey C."/>
            <person name="LaButti K."/>
            <person name="Lindquist E.A."/>
            <person name="Lipzen A."/>
            <person name="Lundell T."/>
            <person name="Morin E."/>
            <person name="Murat C."/>
            <person name="Riley R."/>
            <person name="Ohm R."/>
            <person name="Sun H."/>
            <person name="Tunlid A."/>
            <person name="Henrissat B."/>
            <person name="Grigoriev I.V."/>
            <person name="Hibbett D.S."/>
            <person name="Martin F."/>
        </authorList>
    </citation>
    <scope>NUCLEOTIDE SEQUENCE [LARGE SCALE GENOMIC DNA]</scope>
    <source>
        <strain evidence="2">LaAM-08-1</strain>
    </source>
</reference>
<dbReference type="EMBL" id="KN838651">
    <property type="protein sequence ID" value="KIJ99206.1"/>
    <property type="molecule type" value="Genomic_DNA"/>
</dbReference>
<proteinExistence type="predicted"/>
<sequence>MMVKNKIKMLLLGASEYCKDRLTNHIQQLVNGVEPSFILPNASLDKSSTSISTCTGNTKRQGSLEDNTRVVGAEEQATEQIKVAEEGEEVTTVPRRHRRIANLVDGVTALINNVSIHGFAAHVDITSTCRNVASINDFAAHVDNTNACRDVESTNGFAVHVNDTLHLQFGSPSPPRAHNSAPSFVRERDSSMFDSFSPKEATHSMLNYTLSISFPFEHSKTTIEIPTTMF</sequence>
<organism evidence="1 2">
    <name type="scientific">Laccaria amethystina LaAM-08-1</name>
    <dbReference type="NCBI Taxonomy" id="1095629"/>
    <lineage>
        <taxon>Eukaryota</taxon>
        <taxon>Fungi</taxon>
        <taxon>Dikarya</taxon>
        <taxon>Basidiomycota</taxon>
        <taxon>Agaricomycotina</taxon>
        <taxon>Agaricomycetes</taxon>
        <taxon>Agaricomycetidae</taxon>
        <taxon>Agaricales</taxon>
        <taxon>Agaricineae</taxon>
        <taxon>Hydnangiaceae</taxon>
        <taxon>Laccaria</taxon>
    </lineage>
</organism>
<accession>A0A0C9XNS0</accession>
<dbReference type="Proteomes" id="UP000054477">
    <property type="component" value="Unassembled WGS sequence"/>
</dbReference>